<accession>A0ABV3SG73</accession>
<dbReference type="Pfam" id="PF19305">
    <property type="entry name" value="MmgE_PrpD_C"/>
    <property type="match status" value="1"/>
</dbReference>
<evidence type="ECO:0000313" key="4">
    <source>
        <dbReference type="EMBL" id="MEX0405757.1"/>
    </source>
</evidence>
<gene>
    <name evidence="4" type="ORF">ABGN05_08800</name>
</gene>
<evidence type="ECO:0000313" key="5">
    <source>
        <dbReference type="Proteomes" id="UP001556692"/>
    </source>
</evidence>
<dbReference type="PANTHER" id="PTHR16943">
    <property type="entry name" value="2-METHYLCITRATE DEHYDRATASE-RELATED"/>
    <property type="match status" value="1"/>
</dbReference>
<dbReference type="InterPro" id="IPR045336">
    <property type="entry name" value="MmgE_PrpD_N"/>
</dbReference>
<dbReference type="RefSeq" id="WP_367953637.1">
    <property type="nucleotide sequence ID" value="NZ_JBDPGJ010000002.1"/>
</dbReference>
<organism evidence="4 5">
    <name type="scientific">Aquibium pacificus</name>
    <dbReference type="NCBI Taxonomy" id="3153579"/>
    <lineage>
        <taxon>Bacteria</taxon>
        <taxon>Pseudomonadati</taxon>
        <taxon>Pseudomonadota</taxon>
        <taxon>Alphaproteobacteria</taxon>
        <taxon>Hyphomicrobiales</taxon>
        <taxon>Phyllobacteriaceae</taxon>
        <taxon>Aquibium</taxon>
    </lineage>
</organism>
<dbReference type="Gene3D" id="1.10.4100.10">
    <property type="entry name" value="2-methylcitrate dehydratase PrpD"/>
    <property type="match status" value="1"/>
</dbReference>
<dbReference type="InterPro" id="IPR042183">
    <property type="entry name" value="MmgE/PrpD_sf_1"/>
</dbReference>
<dbReference type="Proteomes" id="UP001556692">
    <property type="component" value="Unassembled WGS sequence"/>
</dbReference>
<comment type="caution">
    <text evidence="4">The sequence shown here is derived from an EMBL/GenBank/DDBJ whole genome shotgun (WGS) entry which is preliminary data.</text>
</comment>
<keyword evidence="5" id="KW-1185">Reference proteome</keyword>
<feature type="domain" description="MmgE/PrpD N-terminal" evidence="2">
    <location>
        <begin position="50"/>
        <end position="213"/>
    </location>
</feature>
<evidence type="ECO:0000259" key="3">
    <source>
        <dbReference type="Pfam" id="PF19305"/>
    </source>
</evidence>
<dbReference type="SUPFAM" id="SSF103378">
    <property type="entry name" value="2-methylcitrate dehydratase PrpD"/>
    <property type="match status" value="1"/>
</dbReference>
<name>A0ABV3SG73_9HYPH</name>
<sequence>MLKGLAEAVLTQAEAPVEIDLRVADALNAAFAGAATEEGDLLLRRIDARNPKGQATLAAALARLSETDDIHLGSCITPGAVVIPVALALSHGSGADGSERFGQAIAAGYAAGLRLGTAIGGARSMEAGVWPTFLAAPLMAATTAAVLRGCDAEGLANTMALALAGRSGRLGKPVGNATARWLAFGRAVERGIEAAADAAAGFAADPGLVSEAWLAAQSAPHLVDAGAPAGRNGFGIADTGYKPFATARQGAAAVAAFHLLLDEESIDPARIGHVLVEVPTASHSLVSRPLVPSDRLSTLSSAAYQLAAAALAPDLLFDVARRAAPEARVLAFAERVEAKAAVDLDADWPRSWSGRVSVDIGGRTLRRQVTRLATDSGSDGAEAAVRMKFDRMAGYRPEGLRLEAGGCSDAAGRAALWQAFVSLCETRRKELDGHAHH</sequence>
<dbReference type="PANTHER" id="PTHR16943:SF8">
    <property type="entry name" value="2-METHYLCITRATE DEHYDRATASE"/>
    <property type="match status" value="1"/>
</dbReference>
<evidence type="ECO:0000259" key="2">
    <source>
        <dbReference type="Pfam" id="PF03972"/>
    </source>
</evidence>
<feature type="domain" description="MmgE/PrpD C-terminal" evidence="3">
    <location>
        <begin position="244"/>
        <end position="395"/>
    </location>
</feature>
<evidence type="ECO:0000256" key="1">
    <source>
        <dbReference type="ARBA" id="ARBA00006174"/>
    </source>
</evidence>
<dbReference type="Gene3D" id="3.30.1330.120">
    <property type="entry name" value="2-methylcitrate dehydratase PrpD"/>
    <property type="match status" value="1"/>
</dbReference>
<dbReference type="InterPro" id="IPR036148">
    <property type="entry name" value="MmgE/PrpD_sf"/>
</dbReference>
<reference evidence="4 5" key="1">
    <citation type="submission" date="2024-05" db="EMBL/GenBank/DDBJ databases">
        <authorList>
            <person name="Jiang F."/>
        </authorList>
    </citation>
    <scope>NUCLEOTIDE SEQUENCE [LARGE SCALE GENOMIC DNA]</scope>
    <source>
        <strain evidence="4 5">LZ166</strain>
    </source>
</reference>
<protein>
    <submittedName>
        <fullName evidence="4">MmgE/PrpD family protein</fullName>
    </submittedName>
</protein>
<dbReference type="InterPro" id="IPR045337">
    <property type="entry name" value="MmgE_PrpD_C"/>
</dbReference>
<proteinExistence type="inferred from homology"/>
<dbReference type="InterPro" id="IPR042188">
    <property type="entry name" value="MmgE/PrpD_sf_2"/>
</dbReference>
<dbReference type="Pfam" id="PF03972">
    <property type="entry name" value="MmgE_PrpD_N"/>
    <property type="match status" value="1"/>
</dbReference>
<comment type="similarity">
    <text evidence="1">Belongs to the PrpD family.</text>
</comment>
<dbReference type="InterPro" id="IPR005656">
    <property type="entry name" value="MmgE_PrpD"/>
</dbReference>
<dbReference type="EMBL" id="JBDPGJ010000002">
    <property type="protein sequence ID" value="MEX0405757.1"/>
    <property type="molecule type" value="Genomic_DNA"/>
</dbReference>